<evidence type="ECO:0000313" key="2">
    <source>
        <dbReference type="EMBL" id="GMI44322.1"/>
    </source>
</evidence>
<dbReference type="Gene3D" id="3.40.50.1820">
    <property type="entry name" value="alpha/beta hydrolase"/>
    <property type="match status" value="1"/>
</dbReference>
<dbReference type="AlphaFoldDB" id="A0A9W7LC69"/>
<dbReference type="InterPro" id="IPR000073">
    <property type="entry name" value="AB_hydrolase_1"/>
</dbReference>
<feature type="domain" description="Serine aminopeptidase S33" evidence="1">
    <location>
        <begin position="60"/>
        <end position="294"/>
    </location>
</feature>
<name>A0A9W7LC69_9STRA</name>
<accession>A0A9W7LC69</accession>
<evidence type="ECO:0000313" key="3">
    <source>
        <dbReference type="Proteomes" id="UP001165065"/>
    </source>
</evidence>
<dbReference type="InterPro" id="IPR022742">
    <property type="entry name" value="Hydrolase_4"/>
</dbReference>
<gene>
    <name evidence="2" type="ORF">TrCOL_g11368</name>
</gene>
<dbReference type="PRINTS" id="PR00111">
    <property type="entry name" value="ABHYDROLASE"/>
</dbReference>
<sequence length="308" mass="34484">MAGLIRDFAGMKIHEESSHEIRDGRRIRIKQYNSFADSAAASTAESTRRRGSLTNFFSPLKGSVLFVHGSCATLNQFERLIQAMAPFLIKNNFACEAFDAYGCGESEKKKEYGMYAEAELQDDLYAMYQKTKHKRVNYIVGHSYGCSQTIKLVNSLSAAEKKALKGIILIGGTLPGRDGGHPVMKLPSFMLSFIQPWLSKMFRENAYHTDCDPELLAEAEARSNSNPMFMCKYFYEQTKWCTVEEVSQVDVKALVIHGEEDKILPISGARSLASALRTPLKVIQGTSHQCMEEKPEEVAMEIIAFMSS</sequence>
<dbReference type="PANTHER" id="PTHR43689">
    <property type="entry name" value="HYDROLASE"/>
    <property type="match status" value="1"/>
</dbReference>
<dbReference type="PANTHER" id="PTHR43689:SF8">
    <property type="entry name" value="ALPHA_BETA-HYDROLASES SUPERFAMILY PROTEIN"/>
    <property type="match status" value="1"/>
</dbReference>
<dbReference type="SUPFAM" id="SSF53474">
    <property type="entry name" value="alpha/beta-Hydrolases"/>
    <property type="match status" value="1"/>
</dbReference>
<dbReference type="InterPro" id="IPR029058">
    <property type="entry name" value="AB_hydrolase_fold"/>
</dbReference>
<comment type="caution">
    <text evidence="2">The sequence shown here is derived from an EMBL/GenBank/DDBJ whole genome shotgun (WGS) entry which is preliminary data.</text>
</comment>
<reference evidence="3" key="1">
    <citation type="journal article" date="2023" name="Commun. Biol.">
        <title>Genome analysis of Parmales, the sister group of diatoms, reveals the evolutionary specialization of diatoms from phago-mixotrophs to photoautotrophs.</title>
        <authorList>
            <person name="Ban H."/>
            <person name="Sato S."/>
            <person name="Yoshikawa S."/>
            <person name="Yamada K."/>
            <person name="Nakamura Y."/>
            <person name="Ichinomiya M."/>
            <person name="Sato N."/>
            <person name="Blanc-Mathieu R."/>
            <person name="Endo H."/>
            <person name="Kuwata A."/>
            <person name="Ogata H."/>
        </authorList>
    </citation>
    <scope>NUCLEOTIDE SEQUENCE [LARGE SCALE GENOMIC DNA]</scope>
</reference>
<dbReference type="EMBL" id="BRYA01000212">
    <property type="protein sequence ID" value="GMI44322.1"/>
    <property type="molecule type" value="Genomic_DNA"/>
</dbReference>
<organism evidence="2 3">
    <name type="scientific">Triparma columacea</name>
    <dbReference type="NCBI Taxonomy" id="722753"/>
    <lineage>
        <taxon>Eukaryota</taxon>
        <taxon>Sar</taxon>
        <taxon>Stramenopiles</taxon>
        <taxon>Ochrophyta</taxon>
        <taxon>Bolidophyceae</taxon>
        <taxon>Parmales</taxon>
        <taxon>Triparmaceae</taxon>
        <taxon>Triparma</taxon>
    </lineage>
</organism>
<dbReference type="Proteomes" id="UP001165065">
    <property type="component" value="Unassembled WGS sequence"/>
</dbReference>
<evidence type="ECO:0000259" key="1">
    <source>
        <dbReference type="Pfam" id="PF12146"/>
    </source>
</evidence>
<dbReference type="OrthoDB" id="428974at2759"/>
<protein>
    <recommendedName>
        <fullName evidence="1">Serine aminopeptidase S33 domain-containing protein</fullName>
    </recommendedName>
</protein>
<proteinExistence type="predicted"/>
<dbReference type="Pfam" id="PF12146">
    <property type="entry name" value="Hydrolase_4"/>
    <property type="match status" value="1"/>
</dbReference>
<keyword evidence="3" id="KW-1185">Reference proteome</keyword>